<evidence type="ECO:0000313" key="2">
    <source>
        <dbReference type="Proteomes" id="UP000032568"/>
    </source>
</evidence>
<proteinExistence type="predicted"/>
<name>A0AAE9YL85_9GAMM</name>
<gene>
    <name evidence="1" type="ORF">SG35_014955</name>
</gene>
<sequence>MDKLPPALVQVWLTMAHTEQTHFQDTKDKAIKKLIHHFGNVDIAQMYVDEFKKRNEEVVKRN</sequence>
<reference evidence="1 2" key="2">
    <citation type="journal article" date="2022" name="Mar. Drugs">
        <title>Bioassay-Guided Fractionation Leads to the Detection of Cholic Acid Generated by the Rare Thalassomonas sp.</title>
        <authorList>
            <person name="Pheiffer F."/>
            <person name="Schneider Y.K."/>
            <person name="Hansen E.H."/>
            <person name="Andersen J.H."/>
            <person name="Isaksson J."/>
            <person name="Busche T."/>
            <person name="R C."/>
            <person name="Kalinowski J."/>
            <person name="Zyl L.V."/>
            <person name="Trindade M."/>
        </authorList>
    </citation>
    <scope>NUCLEOTIDE SEQUENCE [LARGE SCALE GENOMIC DNA]</scope>
    <source>
        <strain evidence="1 2">A5K-106</strain>
    </source>
</reference>
<protein>
    <submittedName>
        <fullName evidence="1">Uncharacterized protein</fullName>
    </submittedName>
</protein>
<dbReference type="AlphaFoldDB" id="A0AAE9YL85"/>
<keyword evidence="2" id="KW-1185">Reference proteome</keyword>
<organism evidence="1 2">
    <name type="scientific">Thalassomonas actiniarum</name>
    <dbReference type="NCBI Taxonomy" id="485447"/>
    <lineage>
        <taxon>Bacteria</taxon>
        <taxon>Pseudomonadati</taxon>
        <taxon>Pseudomonadota</taxon>
        <taxon>Gammaproteobacteria</taxon>
        <taxon>Alteromonadales</taxon>
        <taxon>Colwelliaceae</taxon>
        <taxon>Thalassomonas</taxon>
    </lineage>
</organism>
<reference evidence="1 2" key="1">
    <citation type="journal article" date="2015" name="Genome Announc.">
        <title>Draft Genome Sequences of Marine Isolates of Thalassomonas viridans and Thalassomonas actiniarum.</title>
        <authorList>
            <person name="Olonade I."/>
            <person name="van Zyl L.J."/>
            <person name="Trindade M."/>
        </authorList>
    </citation>
    <scope>NUCLEOTIDE SEQUENCE [LARGE SCALE GENOMIC DNA]</scope>
    <source>
        <strain evidence="1 2">A5K-106</strain>
    </source>
</reference>
<dbReference type="Proteomes" id="UP000032568">
    <property type="component" value="Chromosome"/>
</dbReference>
<evidence type="ECO:0000313" key="1">
    <source>
        <dbReference type="EMBL" id="WDD96678.1"/>
    </source>
</evidence>
<accession>A0AAE9YL85</accession>
<dbReference type="KEGG" id="tact:SG35_014955"/>
<dbReference type="RefSeq" id="WP_044834617.1">
    <property type="nucleotide sequence ID" value="NZ_CP059735.1"/>
</dbReference>
<dbReference type="EMBL" id="CP059735">
    <property type="protein sequence ID" value="WDD96678.1"/>
    <property type="molecule type" value="Genomic_DNA"/>
</dbReference>